<organism evidence="3 4">
    <name type="scientific">Triplophysa rosa</name>
    <name type="common">Cave loach</name>
    <dbReference type="NCBI Taxonomy" id="992332"/>
    <lineage>
        <taxon>Eukaryota</taxon>
        <taxon>Metazoa</taxon>
        <taxon>Chordata</taxon>
        <taxon>Craniata</taxon>
        <taxon>Vertebrata</taxon>
        <taxon>Euteleostomi</taxon>
        <taxon>Actinopterygii</taxon>
        <taxon>Neopterygii</taxon>
        <taxon>Teleostei</taxon>
        <taxon>Ostariophysi</taxon>
        <taxon>Cypriniformes</taxon>
        <taxon>Nemacheilidae</taxon>
        <taxon>Triplophysa</taxon>
    </lineage>
</organism>
<dbReference type="PROSITE" id="PS50892">
    <property type="entry name" value="V_SNARE"/>
    <property type="match status" value="1"/>
</dbReference>
<evidence type="ECO:0000259" key="2">
    <source>
        <dbReference type="PROSITE" id="PS50892"/>
    </source>
</evidence>
<keyword evidence="4" id="KW-1185">Reference proteome</keyword>
<dbReference type="InterPro" id="IPR028258">
    <property type="entry name" value="Sec3-PIP2_bind"/>
</dbReference>
<dbReference type="Proteomes" id="UP001059041">
    <property type="component" value="Linkage Group LG10"/>
</dbReference>
<gene>
    <name evidence="3" type="ORF">IRJ41_020434</name>
</gene>
<reference evidence="3" key="1">
    <citation type="submission" date="2021-02" db="EMBL/GenBank/DDBJ databases">
        <title>Comparative genomics reveals that relaxation of natural selection precedes convergent phenotypic evolution of cavefish.</title>
        <authorList>
            <person name="Peng Z."/>
        </authorList>
    </citation>
    <scope>NUCLEOTIDE SEQUENCE</scope>
    <source>
        <tissue evidence="3">Muscle</tissue>
    </source>
</reference>
<dbReference type="InterPro" id="IPR042855">
    <property type="entry name" value="V_SNARE_CC"/>
</dbReference>
<dbReference type="GO" id="GO:0000145">
    <property type="term" value="C:exocyst"/>
    <property type="evidence" value="ECO:0007669"/>
    <property type="project" value="TreeGrafter"/>
</dbReference>
<evidence type="ECO:0000313" key="4">
    <source>
        <dbReference type="Proteomes" id="UP001059041"/>
    </source>
</evidence>
<protein>
    <submittedName>
        <fullName evidence="3">Syntaxin-binding protein 6</fullName>
    </submittedName>
</protein>
<dbReference type="GO" id="GO:0005546">
    <property type="term" value="F:phosphatidylinositol-4,5-bisphosphate binding"/>
    <property type="evidence" value="ECO:0007669"/>
    <property type="project" value="TreeGrafter"/>
</dbReference>
<dbReference type="Pfam" id="PF15277">
    <property type="entry name" value="Sec3-PIP2_bind"/>
    <property type="match status" value="1"/>
</dbReference>
<dbReference type="PANTHER" id="PTHR16092:SF14">
    <property type="entry name" value="EXOCYST COMPLEX COMPONENT 1 ISOFORM X1"/>
    <property type="match status" value="1"/>
</dbReference>
<dbReference type="GO" id="GO:0006887">
    <property type="term" value="P:exocytosis"/>
    <property type="evidence" value="ECO:0007669"/>
    <property type="project" value="TreeGrafter"/>
</dbReference>
<proteinExistence type="predicted"/>
<keyword evidence="1" id="KW-0175">Coiled coil</keyword>
<dbReference type="FunFam" id="1.20.5.110:FF:000029">
    <property type="entry name" value="Syntaxin-binding protein 6"/>
    <property type="match status" value="1"/>
</dbReference>
<dbReference type="PANTHER" id="PTHR16092">
    <property type="entry name" value="SEC3/SYNTAXIN-RELATED"/>
    <property type="match status" value="1"/>
</dbReference>
<comment type="caution">
    <text evidence="3">The sequence shown here is derived from an EMBL/GenBank/DDBJ whole genome shotgun (WGS) entry which is preliminary data.</text>
</comment>
<dbReference type="EMBL" id="JAFHDT010000010">
    <property type="protein sequence ID" value="KAI7804792.1"/>
    <property type="molecule type" value="Genomic_DNA"/>
</dbReference>
<dbReference type="Gene3D" id="2.30.29.90">
    <property type="match status" value="1"/>
</dbReference>
<dbReference type="OrthoDB" id="8931425at2759"/>
<dbReference type="SMART" id="SM01313">
    <property type="entry name" value="Sec3-PIP2_bind"/>
    <property type="match status" value="1"/>
</dbReference>
<dbReference type="GO" id="GO:0006893">
    <property type="term" value="P:Golgi to plasma membrane transport"/>
    <property type="evidence" value="ECO:0007669"/>
    <property type="project" value="TreeGrafter"/>
</dbReference>
<evidence type="ECO:0000256" key="1">
    <source>
        <dbReference type="PROSITE-ProRule" id="PRU00290"/>
    </source>
</evidence>
<dbReference type="AlphaFoldDB" id="A0A9W7TW78"/>
<name>A0A9W7TW78_TRIRA</name>
<evidence type="ECO:0000313" key="3">
    <source>
        <dbReference type="EMBL" id="KAI7804792.1"/>
    </source>
</evidence>
<dbReference type="Gene3D" id="1.20.5.110">
    <property type="match status" value="1"/>
</dbReference>
<feature type="domain" description="V-SNARE coiled-coil homology" evidence="2">
    <location>
        <begin position="150"/>
        <end position="209"/>
    </location>
</feature>
<dbReference type="GO" id="GO:0005886">
    <property type="term" value="C:plasma membrane"/>
    <property type="evidence" value="ECO:0007669"/>
    <property type="project" value="TreeGrafter"/>
</dbReference>
<sequence>MSGKLALNKQVFVPNDERMLAAVQVKRRTKKKIPFLAVGQGDYTTFICLSVTNKRPAQVNITKVKQFQGSPSFVRRSRWSIIQLREVNALDSIRDCPEFDLTFENGSDQWTAGSAGEKSMFIQILHHTCQRYMSERKPDFINCHPKLIGGNSLLHNAADSVSSAVQKASQALNERGEKLGRVEEKTGEMMNSAQHFADTAHKLAMKHKC</sequence>
<accession>A0A9W7TW78</accession>
<dbReference type="SUPFAM" id="SSF58038">
    <property type="entry name" value="SNARE fusion complex"/>
    <property type="match status" value="1"/>
</dbReference>